<comment type="caution">
    <text evidence="1">The sequence shown here is derived from an EMBL/GenBank/DDBJ whole genome shotgun (WGS) entry which is preliminary data.</text>
</comment>
<evidence type="ECO:0000313" key="2">
    <source>
        <dbReference type="Proteomes" id="UP001359559"/>
    </source>
</evidence>
<dbReference type="GO" id="GO:0005524">
    <property type="term" value="F:ATP binding"/>
    <property type="evidence" value="ECO:0007669"/>
    <property type="project" value="InterPro"/>
</dbReference>
<dbReference type="AlphaFoldDB" id="A0AAN9EUJ7"/>
<keyword evidence="2" id="KW-1185">Reference proteome</keyword>
<proteinExistence type="predicted"/>
<accession>A0AAN9EUJ7</accession>
<name>A0AAN9EUJ7_CLITE</name>
<organism evidence="1 2">
    <name type="scientific">Clitoria ternatea</name>
    <name type="common">Butterfly pea</name>
    <dbReference type="NCBI Taxonomy" id="43366"/>
    <lineage>
        <taxon>Eukaryota</taxon>
        <taxon>Viridiplantae</taxon>
        <taxon>Streptophyta</taxon>
        <taxon>Embryophyta</taxon>
        <taxon>Tracheophyta</taxon>
        <taxon>Spermatophyta</taxon>
        <taxon>Magnoliopsida</taxon>
        <taxon>eudicotyledons</taxon>
        <taxon>Gunneridae</taxon>
        <taxon>Pentapetalae</taxon>
        <taxon>rosids</taxon>
        <taxon>fabids</taxon>
        <taxon>Fabales</taxon>
        <taxon>Fabaceae</taxon>
        <taxon>Papilionoideae</taxon>
        <taxon>50 kb inversion clade</taxon>
        <taxon>NPAAA clade</taxon>
        <taxon>indigoferoid/millettioid clade</taxon>
        <taxon>Phaseoleae</taxon>
        <taxon>Clitoria</taxon>
    </lineage>
</organism>
<sequence>MVPLFPGCDYQHWLIVIETVGGIEDCGIRVGERRERKPWSGRNSWAYSTQTIEVMVMVHGDDKGLVLPSKVASVQVIMILVPYKDVDTQGIFDAVSKTVNALSEAGVHVESDFRDNYSPG</sequence>
<dbReference type="PANTHER" id="PTHR43382:SF2">
    <property type="entry name" value="BIFUNCTIONAL GLUTAMATE_PROLINE--TRNA LIGASE"/>
    <property type="match status" value="1"/>
</dbReference>
<dbReference type="InterPro" id="IPR004499">
    <property type="entry name" value="Pro-tRNA-ligase_IIa_arc-type"/>
</dbReference>
<dbReference type="GO" id="GO:0006433">
    <property type="term" value="P:prolyl-tRNA aminoacylation"/>
    <property type="evidence" value="ECO:0007669"/>
    <property type="project" value="InterPro"/>
</dbReference>
<dbReference type="GO" id="GO:0017101">
    <property type="term" value="C:aminoacyl-tRNA synthetase multienzyme complex"/>
    <property type="evidence" value="ECO:0007669"/>
    <property type="project" value="TreeGrafter"/>
</dbReference>
<dbReference type="PANTHER" id="PTHR43382">
    <property type="entry name" value="PROLYL-TRNA SYNTHETASE"/>
    <property type="match status" value="1"/>
</dbReference>
<protein>
    <submittedName>
        <fullName evidence="1">Uncharacterized protein</fullName>
    </submittedName>
</protein>
<dbReference type="InterPro" id="IPR036621">
    <property type="entry name" value="Anticodon-bd_dom_sf"/>
</dbReference>
<reference evidence="1 2" key="1">
    <citation type="submission" date="2024-01" db="EMBL/GenBank/DDBJ databases">
        <title>The genomes of 5 underutilized Papilionoideae crops provide insights into root nodulation and disease resistance.</title>
        <authorList>
            <person name="Yuan L."/>
        </authorList>
    </citation>
    <scope>NUCLEOTIDE SEQUENCE [LARGE SCALE GENOMIC DNA]</scope>
    <source>
        <strain evidence="1">LY-2023</strain>
        <tissue evidence="1">Leaf</tissue>
    </source>
</reference>
<dbReference type="GO" id="GO:0005737">
    <property type="term" value="C:cytoplasm"/>
    <property type="evidence" value="ECO:0007669"/>
    <property type="project" value="InterPro"/>
</dbReference>
<gene>
    <name evidence="1" type="ORF">RJT34_31178</name>
</gene>
<dbReference type="EMBL" id="JAYKXN010000008">
    <property type="protein sequence ID" value="KAK7263586.1"/>
    <property type="molecule type" value="Genomic_DNA"/>
</dbReference>
<dbReference type="SUPFAM" id="SSF52954">
    <property type="entry name" value="Class II aaRS ABD-related"/>
    <property type="match status" value="1"/>
</dbReference>
<dbReference type="Proteomes" id="UP001359559">
    <property type="component" value="Unassembled WGS sequence"/>
</dbReference>
<evidence type="ECO:0000313" key="1">
    <source>
        <dbReference type="EMBL" id="KAK7263586.1"/>
    </source>
</evidence>
<dbReference type="GO" id="GO:0004827">
    <property type="term" value="F:proline-tRNA ligase activity"/>
    <property type="evidence" value="ECO:0007669"/>
    <property type="project" value="InterPro"/>
</dbReference>
<dbReference type="Gene3D" id="3.40.50.800">
    <property type="entry name" value="Anticodon-binding domain"/>
    <property type="match status" value="1"/>
</dbReference>